<organism evidence="1 2">
    <name type="scientific">Bythopirellula goksoeyrii</name>
    <dbReference type="NCBI Taxonomy" id="1400387"/>
    <lineage>
        <taxon>Bacteria</taxon>
        <taxon>Pseudomonadati</taxon>
        <taxon>Planctomycetota</taxon>
        <taxon>Planctomycetia</taxon>
        <taxon>Pirellulales</taxon>
        <taxon>Lacipirellulaceae</taxon>
        <taxon>Bythopirellula</taxon>
    </lineage>
</organism>
<dbReference type="KEGG" id="bgok:Pr1d_44180"/>
<evidence type="ECO:0000313" key="1">
    <source>
        <dbReference type="EMBL" id="QEG37078.1"/>
    </source>
</evidence>
<name>A0A5B9QDP2_9BACT</name>
<dbReference type="RefSeq" id="WP_148075356.1">
    <property type="nucleotide sequence ID" value="NZ_CP042913.1"/>
</dbReference>
<protein>
    <submittedName>
        <fullName evidence="1">Uncharacterized protein</fullName>
    </submittedName>
</protein>
<dbReference type="AlphaFoldDB" id="A0A5B9QDP2"/>
<proteinExistence type="predicted"/>
<sequence length="227" mass="25060">MNSPNPPRSVGRPRSLADPYKRREVCSLIGIGAGYDEAARHVGCSVATLRREADRDPAFAEQLASAETASGLSPLRALRSAVNNNWRAAAWLLERTCPQRFALRKPESLSPSDVRTLLDEVANIMADECTDDAQLERMCSRLDDLQKARFGQYRATLQGDPAPKSADERYYDKLQREIEEALGAVDMDVSAKDVRTAIAGMEAYDRRAAEARRENIALQNPSPPEAA</sequence>
<accession>A0A5B9QDP2</accession>
<dbReference type="EMBL" id="CP042913">
    <property type="protein sequence ID" value="QEG37078.1"/>
    <property type="molecule type" value="Genomic_DNA"/>
</dbReference>
<gene>
    <name evidence="1" type="ORF">Pr1d_44180</name>
</gene>
<dbReference type="OrthoDB" id="285738at2"/>
<evidence type="ECO:0000313" key="2">
    <source>
        <dbReference type="Proteomes" id="UP000323917"/>
    </source>
</evidence>
<reference evidence="1 2" key="1">
    <citation type="submission" date="2019-08" db="EMBL/GenBank/DDBJ databases">
        <title>Deep-cultivation of Planctomycetes and their phenomic and genomic characterization uncovers novel biology.</title>
        <authorList>
            <person name="Wiegand S."/>
            <person name="Jogler M."/>
            <person name="Boedeker C."/>
            <person name="Pinto D."/>
            <person name="Vollmers J."/>
            <person name="Rivas-Marin E."/>
            <person name="Kohn T."/>
            <person name="Peeters S.H."/>
            <person name="Heuer A."/>
            <person name="Rast P."/>
            <person name="Oberbeckmann S."/>
            <person name="Bunk B."/>
            <person name="Jeske O."/>
            <person name="Meyerdierks A."/>
            <person name="Storesund J.E."/>
            <person name="Kallscheuer N."/>
            <person name="Luecker S."/>
            <person name="Lage O.M."/>
            <person name="Pohl T."/>
            <person name="Merkel B.J."/>
            <person name="Hornburger P."/>
            <person name="Mueller R.-W."/>
            <person name="Bruemmer F."/>
            <person name="Labrenz M."/>
            <person name="Spormann A.M."/>
            <person name="Op den Camp H."/>
            <person name="Overmann J."/>
            <person name="Amann R."/>
            <person name="Jetten M.S.M."/>
            <person name="Mascher T."/>
            <person name="Medema M.H."/>
            <person name="Devos D.P."/>
            <person name="Kaster A.-K."/>
            <person name="Ovreas L."/>
            <person name="Rohde M."/>
            <person name="Galperin M.Y."/>
            <person name="Jogler C."/>
        </authorList>
    </citation>
    <scope>NUCLEOTIDE SEQUENCE [LARGE SCALE GENOMIC DNA]</scope>
    <source>
        <strain evidence="1 2">Pr1d</strain>
    </source>
</reference>
<dbReference type="Proteomes" id="UP000323917">
    <property type="component" value="Chromosome"/>
</dbReference>
<keyword evidence="2" id="KW-1185">Reference proteome</keyword>